<dbReference type="InterPro" id="IPR046522">
    <property type="entry name" value="DUF6699"/>
</dbReference>
<dbReference type="AlphaFoldDB" id="A0A8H6I9Z0"/>
<name>A0A8H6I9Z0_9AGAR</name>
<feature type="region of interest" description="Disordered" evidence="1">
    <location>
        <begin position="1"/>
        <end position="22"/>
    </location>
</feature>
<keyword evidence="4" id="KW-1185">Reference proteome</keyword>
<evidence type="ECO:0000259" key="2">
    <source>
        <dbReference type="Pfam" id="PF20415"/>
    </source>
</evidence>
<protein>
    <recommendedName>
        <fullName evidence="2">DUF6699 domain-containing protein</fullName>
    </recommendedName>
</protein>
<proteinExistence type="predicted"/>
<gene>
    <name evidence="3" type="ORF">DFP72DRAFT_842537</name>
</gene>
<accession>A0A8H6I9Z0</accession>
<comment type="caution">
    <text evidence="3">The sequence shown here is derived from an EMBL/GenBank/DDBJ whole genome shotgun (WGS) entry which is preliminary data.</text>
</comment>
<organism evidence="3 4">
    <name type="scientific">Ephemerocybe angulata</name>
    <dbReference type="NCBI Taxonomy" id="980116"/>
    <lineage>
        <taxon>Eukaryota</taxon>
        <taxon>Fungi</taxon>
        <taxon>Dikarya</taxon>
        <taxon>Basidiomycota</taxon>
        <taxon>Agaricomycotina</taxon>
        <taxon>Agaricomycetes</taxon>
        <taxon>Agaricomycetidae</taxon>
        <taxon>Agaricales</taxon>
        <taxon>Agaricineae</taxon>
        <taxon>Psathyrellaceae</taxon>
        <taxon>Ephemerocybe</taxon>
    </lineage>
</organism>
<feature type="domain" description="DUF6699" evidence="2">
    <location>
        <begin position="48"/>
        <end position="117"/>
    </location>
</feature>
<reference evidence="3 4" key="1">
    <citation type="submission" date="2020-07" db="EMBL/GenBank/DDBJ databases">
        <title>Comparative genomics of pyrophilous fungi reveals a link between fire events and developmental genes.</title>
        <authorList>
            <consortium name="DOE Joint Genome Institute"/>
            <person name="Steindorff A.S."/>
            <person name="Carver A."/>
            <person name="Calhoun S."/>
            <person name="Stillman K."/>
            <person name="Liu H."/>
            <person name="Lipzen A."/>
            <person name="Pangilinan J."/>
            <person name="Labutti K."/>
            <person name="Bruns T.D."/>
            <person name="Grigoriev I.V."/>
        </authorList>
    </citation>
    <scope>NUCLEOTIDE SEQUENCE [LARGE SCALE GENOMIC DNA]</scope>
    <source>
        <strain evidence="3 4">CBS 144469</strain>
    </source>
</reference>
<dbReference type="Pfam" id="PF20415">
    <property type="entry name" value="DUF6699"/>
    <property type="match status" value="1"/>
</dbReference>
<dbReference type="EMBL" id="JACGCI010000009">
    <property type="protein sequence ID" value="KAF6761665.1"/>
    <property type="molecule type" value="Genomic_DNA"/>
</dbReference>
<evidence type="ECO:0000313" key="3">
    <source>
        <dbReference type="EMBL" id="KAF6761665.1"/>
    </source>
</evidence>
<evidence type="ECO:0000256" key="1">
    <source>
        <dbReference type="SAM" id="MobiDB-lite"/>
    </source>
</evidence>
<dbReference type="Proteomes" id="UP000521943">
    <property type="component" value="Unassembled WGS sequence"/>
</dbReference>
<sequence>MAVQYSQNPPPLPRRSTNPLPLEDGMPPVIPMIMPELQYGYVGRHQVYWNVNEEPHFVDDGGPWEQSVCMPAVPSVVILTDVLEFPIVVTPSQTRGLVTAKDVIYAIHRAFQLALSPQPRRPQEHSALFWGGHEGGHEGSHVRLMGRSLEWGGLCQDWHGNWGLVVGDAR</sequence>
<evidence type="ECO:0000313" key="4">
    <source>
        <dbReference type="Proteomes" id="UP000521943"/>
    </source>
</evidence>